<dbReference type="RefSeq" id="XP_073903882.1">
    <property type="nucleotide sequence ID" value="XM_074047781.1"/>
</dbReference>
<protein>
    <submittedName>
        <fullName evidence="2">Fc receptor-like protein 4 isoform X1</fullName>
    </submittedName>
</protein>
<accession>A0AC58KG78</accession>
<reference evidence="2" key="1">
    <citation type="submission" date="2025-08" db="UniProtKB">
        <authorList>
            <consortium name="RefSeq"/>
        </authorList>
    </citation>
    <scope>IDENTIFICATION</scope>
</reference>
<name>A0AC58KG78_CASCN</name>
<sequence>MLLWASLLVLAPLSRQFATAPKPVISLHPPWTTVFKGETVNLTCNGFHFYAPEKIKWYFGNYRKKQETKGNTLEVHESGEFRCQAQGSPLSNSVRLTFSTGFLILQAPHSVFEGDTLVLRCQRRGKEKLIAVKYIWNGKILYNSSKRLDFFIPRASLNNSGNYQCIGSCDKIHVSKSNSKVIKIQELFPYPKLKVTTSQPTEGNSVNLSCETHLHPERLDTPLHFIFFRDSRVILSGWNNSSELQIPIIWREDSGLYGCGVETVTHSIRKHSPLLQISVQRIPVSQVSMETNPPGGHAVEGEILVLVCFMVEGTGITTFSWHREDTKESLGRKIQRSQRAELQISVIKKSDAGQYYCTADNSYGPIRSAVVNVIVKETSGNRSSPITAGTAGGTLSILLLAIILLFFYRCWRKSGDCLQEREAGSPPSPDPGESSHSIRPAQVELQLLCGNVQRKEEDLVYSDIQTIQSGEANTSGILPKHKVSFIPPLFSLLPVPTALYSLFPALLLSSLHPSMPQSSTLR</sequence>
<organism evidence="1 2">
    <name type="scientific">Castor canadensis</name>
    <name type="common">American beaver</name>
    <dbReference type="NCBI Taxonomy" id="51338"/>
    <lineage>
        <taxon>Eukaryota</taxon>
        <taxon>Metazoa</taxon>
        <taxon>Chordata</taxon>
        <taxon>Craniata</taxon>
        <taxon>Vertebrata</taxon>
        <taxon>Euteleostomi</taxon>
        <taxon>Mammalia</taxon>
        <taxon>Eutheria</taxon>
        <taxon>Euarchontoglires</taxon>
        <taxon>Glires</taxon>
        <taxon>Rodentia</taxon>
        <taxon>Castorimorpha</taxon>
        <taxon>Castoridae</taxon>
        <taxon>Castor</taxon>
    </lineage>
</organism>
<evidence type="ECO:0000313" key="2">
    <source>
        <dbReference type="RefSeq" id="XP_073903882.1"/>
    </source>
</evidence>
<keyword evidence="1" id="KW-1185">Reference proteome</keyword>
<evidence type="ECO:0000313" key="1">
    <source>
        <dbReference type="Proteomes" id="UP001732720"/>
    </source>
</evidence>
<dbReference type="Proteomes" id="UP001732720">
    <property type="component" value="Chromosome 11"/>
</dbReference>
<proteinExistence type="predicted"/>
<gene>
    <name evidence="2" type="primary">Fcrl4</name>
</gene>